<protein>
    <submittedName>
        <fullName evidence="2 4">Uncharacterized protein</fullName>
    </submittedName>
</protein>
<evidence type="ECO:0000256" key="1">
    <source>
        <dbReference type="SAM" id="MobiDB-lite"/>
    </source>
</evidence>
<keyword evidence="3" id="KW-1185">Reference proteome</keyword>
<evidence type="ECO:0000313" key="4">
    <source>
        <dbReference type="WBParaSite" id="TASK_0000742301-mRNA-1"/>
    </source>
</evidence>
<evidence type="ECO:0000313" key="3">
    <source>
        <dbReference type="Proteomes" id="UP000282613"/>
    </source>
</evidence>
<dbReference type="AlphaFoldDB" id="A0A0R3WA76"/>
<evidence type="ECO:0000313" key="2">
    <source>
        <dbReference type="EMBL" id="VDK38345.1"/>
    </source>
</evidence>
<proteinExistence type="predicted"/>
<name>A0A0R3WA76_TAEAS</name>
<feature type="compositionally biased region" description="Gly residues" evidence="1">
    <location>
        <begin position="27"/>
        <end position="36"/>
    </location>
</feature>
<dbReference type="WBParaSite" id="TASK_0000742301-mRNA-1">
    <property type="protein sequence ID" value="TASK_0000742301-mRNA-1"/>
    <property type="gene ID" value="TASK_0000742301"/>
</dbReference>
<dbReference type="Proteomes" id="UP000282613">
    <property type="component" value="Unassembled WGS sequence"/>
</dbReference>
<reference evidence="4" key="1">
    <citation type="submission" date="2017-02" db="UniProtKB">
        <authorList>
            <consortium name="WormBaseParasite"/>
        </authorList>
    </citation>
    <scope>IDENTIFICATION</scope>
</reference>
<feature type="region of interest" description="Disordered" evidence="1">
    <location>
        <begin position="1"/>
        <end position="43"/>
    </location>
</feature>
<sequence>MHLVEYHNIPSQQTADVEVDERRQSGDGNGTTGGGFPNSIRFPIRRSVGKKEMREICGVERRTVFGVVEEQVLYRPKVVDRAKPNNRKVNKLSRVPAFRSPPGFPRLFYSTEPPPAAFNAQVPFVQSAAIATRIPKDD</sequence>
<organism evidence="4">
    <name type="scientific">Taenia asiatica</name>
    <name type="common">Asian tapeworm</name>
    <dbReference type="NCBI Taxonomy" id="60517"/>
    <lineage>
        <taxon>Eukaryota</taxon>
        <taxon>Metazoa</taxon>
        <taxon>Spiralia</taxon>
        <taxon>Lophotrochozoa</taxon>
        <taxon>Platyhelminthes</taxon>
        <taxon>Cestoda</taxon>
        <taxon>Eucestoda</taxon>
        <taxon>Cyclophyllidea</taxon>
        <taxon>Taeniidae</taxon>
        <taxon>Taenia</taxon>
    </lineage>
</organism>
<reference evidence="2 3" key="2">
    <citation type="submission" date="2018-11" db="EMBL/GenBank/DDBJ databases">
        <authorList>
            <consortium name="Pathogen Informatics"/>
        </authorList>
    </citation>
    <scope>NUCLEOTIDE SEQUENCE [LARGE SCALE GENOMIC DNA]</scope>
</reference>
<dbReference type="EMBL" id="UYRS01018615">
    <property type="protein sequence ID" value="VDK38345.1"/>
    <property type="molecule type" value="Genomic_DNA"/>
</dbReference>
<accession>A0A0R3WA76</accession>
<gene>
    <name evidence="2" type="ORF">TASK_LOCUS7424</name>
</gene>